<organism evidence="1 2">
    <name type="scientific">Ricinus communis</name>
    <name type="common">Castor bean</name>
    <dbReference type="NCBI Taxonomy" id="3988"/>
    <lineage>
        <taxon>Eukaryota</taxon>
        <taxon>Viridiplantae</taxon>
        <taxon>Streptophyta</taxon>
        <taxon>Embryophyta</taxon>
        <taxon>Tracheophyta</taxon>
        <taxon>Spermatophyta</taxon>
        <taxon>Magnoliopsida</taxon>
        <taxon>eudicotyledons</taxon>
        <taxon>Gunneridae</taxon>
        <taxon>Pentapetalae</taxon>
        <taxon>rosids</taxon>
        <taxon>fabids</taxon>
        <taxon>Malpighiales</taxon>
        <taxon>Euphorbiaceae</taxon>
        <taxon>Acalyphoideae</taxon>
        <taxon>Acalypheae</taxon>
        <taxon>Ricinus</taxon>
    </lineage>
</organism>
<gene>
    <name evidence="1" type="ORF">RCOM_0483280</name>
</gene>
<dbReference type="AlphaFoldDB" id="B9T0C4"/>
<dbReference type="Proteomes" id="UP000008311">
    <property type="component" value="Unassembled WGS sequence"/>
</dbReference>
<name>B9T0C4_RICCO</name>
<evidence type="ECO:0000313" key="1">
    <source>
        <dbReference type="EMBL" id="EEF30684.1"/>
    </source>
</evidence>
<protein>
    <recommendedName>
        <fullName evidence="3">RNase H type-1 domain-containing protein</fullName>
    </recommendedName>
</protein>
<accession>B9T0C4</accession>
<sequence>MVTSDPPQGLGEMSVSSLMLPDGSAWNILNEMFSAQDITKIVYILQANDALKANGYGLEIDQVLNMGLFVPPKVINLIWRATILSKADRLISSMATMLCWRLCLFQNLNYMGLWSIVRTHDGSFVAARRFQVLGLMALDIAEAISCQEGLSWLKKLGLKYVELESNSQLTSNQVVHLIAYGADSLFFQEVLEHVPPSFLHDVLLVDAS</sequence>
<evidence type="ECO:0000313" key="2">
    <source>
        <dbReference type="Proteomes" id="UP000008311"/>
    </source>
</evidence>
<evidence type="ECO:0008006" key="3">
    <source>
        <dbReference type="Google" id="ProtNLM"/>
    </source>
</evidence>
<dbReference type="InParanoid" id="B9T0C4"/>
<dbReference type="EMBL" id="EQ974301">
    <property type="protein sequence ID" value="EEF30684.1"/>
    <property type="molecule type" value="Genomic_DNA"/>
</dbReference>
<proteinExistence type="predicted"/>
<keyword evidence="2" id="KW-1185">Reference proteome</keyword>
<reference evidence="2" key="1">
    <citation type="journal article" date="2010" name="Nat. Biotechnol.">
        <title>Draft genome sequence of the oilseed species Ricinus communis.</title>
        <authorList>
            <person name="Chan A.P."/>
            <person name="Crabtree J."/>
            <person name="Zhao Q."/>
            <person name="Lorenzi H."/>
            <person name="Orvis J."/>
            <person name="Puiu D."/>
            <person name="Melake-Berhan A."/>
            <person name="Jones K.M."/>
            <person name="Redman J."/>
            <person name="Chen G."/>
            <person name="Cahoon E.B."/>
            <person name="Gedil M."/>
            <person name="Stanke M."/>
            <person name="Haas B.J."/>
            <person name="Wortman J.R."/>
            <person name="Fraser-Liggett C.M."/>
            <person name="Ravel J."/>
            <person name="Rabinowicz P.D."/>
        </authorList>
    </citation>
    <scope>NUCLEOTIDE SEQUENCE [LARGE SCALE GENOMIC DNA]</scope>
    <source>
        <strain evidence="2">cv. Hale</strain>
    </source>
</reference>